<feature type="compositionally biased region" description="Low complexity" evidence="1">
    <location>
        <begin position="230"/>
        <end position="242"/>
    </location>
</feature>
<comment type="caution">
    <text evidence="3">The sequence shown here is derived from an EMBL/GenBank/DDBJ whole genome shotgun (WGS) entry which is preliminary data.</text>
</comment>
<dbReference type="GeneID" id="93958191"/>
<evidence type="ECO:0000256" key="1">
    <source>
        <dbReference type="SAM" id="MobiDB-lite"/>
    </source>
</evidence>
<feature type="transmembrane region" description="Helical" evidence="2">
    <location>
        <begin position="31"/>
        <end position="48"/>
    </location>
</feature>
<evidence type="ECO:0000313" key="3">
    <source>
        <dbReference type="EMBL" id="OOQ52942.1"/>
    </source>
</evidence>
<keyword evidence="2" id="KW-0812">Transmembrane</keyword>
<feature type="region of interest" description="Disordered" evidence="1">
    <location>
        <begin position="217"/>
        <end position="255"/>
    </location>
</feature>
<keyword evidence="4" id="KW-1185">Reference proteome</keyword>
<dbReference type="Proteomes" id="UP000190306">
    <property type="component" value="Chromosome"/>
</dbReference>
<dbReference type="RefSeq" id="WP_179123264.1">
    <property type="nucleotide sequence ID" value="NZ_CM007717.1"/>
</dbReference>
<evidence type="ECO:0000313" key="4">
    <source>
        <dbReference type="Proteomes" id="UP000190306"/>
    </source>
</evidence>
<gene>
    <name evidence="3" type="ORF">AFM16_11320</name>
</gene>
<evidence type="ECO:0008006" key="5">
    <source>
        <dbReference type="Google" id="ProtNLM"/>
    </source>
</evidence>
<feature type="transmembrane region" description="Helical" evidence="2">
    <location>
        <begin position="142"/>
        <end position="160"/>
    </location>
</feature>
<keyword evidence="2" id="KW-1133">Transmembrane helix</keyword>
<sequence>MRHRPARWARAEWGPLYEAVRGPLVRRRWRAVPMTLAAVCLTAVIQVVQNRPWGYRPVQDLGAVRAEDPLWLALLRTPLSLFVPALDLPVWGALAQILLVFGIAEICLGRWRTLAVAYAATLAGTLYARVGIHLGVLPASDAQVVDTGPSAAVVGLAVFVSLRHHAYVTASAVVLAMIVEVLVKPNLAGKEHLAALAAVLALCAGARLLRRRRGPWRGCRGRQRGPADAVSSSSVLPPSQSPTIRRGRSQRRSCR</sequence>
<feature type="transmembrane region" description="Helical" evidence="2">
    <location>
        <begin position="193"/>
        <end position="210"/>
    </location>
</feature>
<proteinExistence type="predicted"/>
<feature type="transmembrane region" description="Helical" evidence="2">
    <location>
        <begin position="88"/>
        <end position="108"/>
    </location>
</feature>
<dbReference type="EMBL" id="LHQL01000007">
    <property type="protein sequence ID" value="OOQ52942.1"/>
    <property type="molecule type" value="Genomic_DNA"/>
</dbReference>
<organism evidence="3 4">
    <name type="scientific">Streptomyces antibioticus</name>
    <dbReference type="NCBI Taxonomy" id="1890"/>
    <lineage>
        <taxon>Bacteria</taxon>
        <taxon>Bacillati</taxon>
        <taxon>Actinomycetota</taxon>
        <taxon>Actinomycetes</taxon>
        <taxon>Kitasatosporales</taxon>
        <taxon>Streptomycetaceae</taxon>
        <taxon>Streptomyces</taxon>
    </lineage>
</organism>
<evidence type="ECO:0000256" key="2">
    <source>
        <dbReference type="SAM" id="Phobius"/>
    </source>
</evidence>
<protein>
    <recommendedName>
        <fullName evidence="5">Integral membrane protein</fullName>
    </recommendedName>
</protein>
<keyword evidence="2" id="KW-0472">Membrane</keyword>
<reference evidence="3 4" key="1">
    <citation type="submission" date="2015-07" db="EMBL/GenBank/DDBJ databases">
        <title>Draft Genome Sequence of Streptomyces antibioticus, IMRU 3720 reveals insights in the evolution of actinomycin biosynthetic gene clusters in Streptomyces.</title>
        <authorList>
            <person name="Crnovcic I."/>
            <person name="Ruckert C."/>
            <person name="Kalinowksi J."/>
            <person name="Keller U."/>
        </authorList>
    </citation>
    <scope>NUCLEOTIDE SEQUENCE [LARGE SCALE GENOMIC DNA]</scope>
    <source>
        <strain evidence="3 4">DSM 41481</strain>
    </source>
</reference>
<feature type="transmembrane region" description="Helical" evidence="2">
    <location>
        <begin position="167"/>
        <end position="187"/>
    </location>
</feature>
<name>A0ABX3LMA7_STRAT</name>
<accession>A0ABX3LMA7</accession>
<feature type="compositionally biased region" description="Basic residues" evidence="1">
    <location>
        <begin position="245"/>
        <end position="255"/>
    </location>
</feature>
<feature type="transmembrane region" description="Helical" evidence="2">
    <location>
        <begin position="115"/>
        <end position="136"/>
    </location>
</feature>